<dbReference type="EMBL" id="JAYFSI010000010">
    <property type="protein sequence ID" value="MEA5364733.1"/>
    <property type="molecule type" value="Genomic_DNA"/>
</dbReference>
<feature type="transmembrane region" description="Helical" evidence="1">
    <location>
        <begin position="40"/>
        <end position="59"/>
    </location>
</feature>
<proteinExistence type="predicted"/>
<keyword evidence="1" id="KW-0812">Transmembrane</keyword>
<organism evidence="3 4">
    <name type="scientific">Amycolatopsis heterodermiae</name>
    <dbReference type="NCBI Taxonomy" id="3110235"/>
    <lineage>
        <taxon>Bacteria</taxon>
        <taxon>Bacillati</taxon>
        <taxon>Actinomycetota</taxon>
        <taxon>Actinomycetes</taxon>
        <taxon>Pseudonocardiales</taxon>
        <taxon>Pseudonocardiaceae</taxon>
        <taxon>Amycolatopsis</taxon>
    </lineage>
</organism>
<evidence type="ECO:0000256" key="1">
    <source>
        <dbReference type="SAM" id="Phobius"/>
    </source>
</evidence>
<dbReference type="InterPro" id="IPR021994">
    <property type="entry name" value="DUF3592"/>
</dbReference>
<reference evidence="3 4" key="1">
    <citation type="submission" date="2023-12" db="EMBL/GenBank/DDBJ databases">
        <title>Amycolatopsis sp. V23-08.</title>
        <authorList>
            <person name="Somphong A."/>
        </authorList>
    </citation>
    <scope>NUCLEOTIDE SEQUENCE [LARGE SCALE GENOMIC DNA]</scope>
    <source>
        <strain evidence="3 4">V23-08</strain>
    </source>
</reference>
<dbReference type="Pfam" id="PF12158">
    <property type="entry name" value="DUF3592"/>
    <property type="match status" value="1"/>
</dbReference>
<comment type="caution">
    <text evidence="3">The sequence shown here is derived from an EMBL/GenBank/DDBJ whole genome shotgun (WGS) entry which is preliminary data.</text>
</comment>
<feature type="domain" description="DUF3592" evidence="2">
    <location>
        <begin position="138"/>
        <end position="198"/>
    </location>
</feature>
<gene>
    <name evidence="3" type="ORF">VA596_34740</name>
</gene>
<keyword evidence="1" id="KW-0472">Membrane</keyword>
<sequence>MRRLSRRRTGWVVTGALGASAFTVYAIGAAASPAGPGRALGAHAAVLALLAGLTVFAVLRIRADDRRADAVLTRTGAGLWLPPGDDAGGDAETRRLRVLGVRAAGIAMLWFGVLLGTTSGLAQLDDAAEHLLVTGARTTGVVESVHDPTKGTPSMRVRFEVNGRSRTAEIVRDTGRRYRPGEEVTVVYDRDDPAHVRTVEEPNGDQHLTGLFVVPLLLALVAVPWSVVSAGNWWRRYRAVRHTGWRAATVTVVADYPVRKGRHRPDIQVRYGDGSRMVLRAAASSHGATVFHGRRNLEARVGGWGRGMVVLFPHTRLRKRPYAVPAYALSERRRAG</sequence>
<accession>A0ABU5REN5</accession>
<dbReference type="RefSeq" id="WP_323332736.1">
    <property type="nucleotide sequence ID" value="NZ_JAYFSI010000010.1"/>
</dbReference>
<keyword evidence="1" id="KW-1133">Transmembrane helix</keyword>
<name>A0ABU5REN5_9PSEU</name>
<protein>
    <submittedName>
        <fullName evidence="3">DUF3592 domain-containing protein</fullName>
    </submittedName>
</protein>
<evidence type="ECO:0000259" key="2">
    <source>
        <dbReference type="Pfam" id="PF12158"/>
    </source>
</evidence>
<feature type="transmembrane region" description="Helical" evidence="1">
    <location>
        <begin position="208"/>
        <end position="228"/>
    </location>
</feature>
<feature type="transmembrane region" description="Helical" evidence="1">
    <location>
        <begin position="12"/>
        <end position="34"/>
    </location>
</feature>
<dbReference type="Proteomes" id="UP001304298">
    <property type="component" value="Unassembled WGS sequence"/>
</dbReference>
<keyword evidence="4" id="KW-1185">Reference proteome</keyword>
<evidence type="ECO:0000313" key="3">
    <source>
        <dbReference type="EMBL" id="MEA5364733.1"/>
    </source>
</evidence>
<evidence type="ECO:0000313" key="4">
    <source>
        <dbReference type="Proteomes" id="UP001304298"/>
    </source>
</evidence>
<feature type="transmembrane region" description="Helical" evidence="1">
    <location>
        <begin position="103"/>
        <end position="122"/>
    </location>
</feature>